<comment type="caution">
    <text evidence="1">The sequence shown here is derived from an EMBL/GenBank/DDBJ whole genome shotgun (WGS) entry which is preliminary data.</text>
</comment>
<dbReference type="AlphaFoldDB" id="A0A1R3HIF2"/>
<accession>A0A1R3HIF2</accession>
<evidence type="ECO:0000313" key="2">
    <source>
        <dbReference type="Proteomes" id="UP000188268"/>
    </source>
</evidence>
<dbReference type="Proteomes" id="UP000188268">
    <property type="component" value="Unassembled WGS sequence"/>
</dbReference>
<protein>
    <submittedName>
        <fullName evidence="1">Uncharacterized protein</fullName>
    </submittedName>
</protein>
<dbReference type="Gramene" id="OMO70119">
    <property type="protein sequence ID" value="OMO70119"/>
    <property type="gene ID" value="CCACVL1_19097"/>
</dbReference>
<sequence length="58" mass="6666">MSAPRLEPEDSPKICSHLKPSSRITAFIFPYNGVYKHCYTTSRCFIETPPQTPLKWPP</sequence>
<organism evidence="1 2">
    <name type="scientific">Corchorus capsularis</name>
    <name type="common">Jute</name>
    <dbReference type="NCBI Taxonomy" id="210143"/>
    <lineage>
        <taxon>Eukaryota</taxon>
        <taxon>Viridiplantae</taxon>
        <taxon>Streptophyta</taxon>
        <taxon>Embryophyta</taxon>
        <taxon>Tracheophyta</taxon>
        <taxon>Spermatophyta</taxon>
        <taxon>Magnoliopsida</taxon>
        <taxon>eudicotyledons</taxon>
        <taxon>Gunneridae</taxon>
        <taxon>Pentapetalae</taxon>
        <taxon>rosids</taxon>
        <taxon>malvids</taxon>
        <taxon>Malvales</taxon>
        <taxon>Malvaceae</taxon>
        <taxon>Grewioideae</taxon>
        <taxon>Apeibeae</taxon>
        <taxon>Corchorus</taxon>
    </lineage>
</organism>
<dbReference type="EMBL" id="AWWV01011847">
    <property type="protein sequence ID" value="OMO70119.1"/>
    <property type="molecule type" value="Genomic_DNA"/>
</dbReference>
<proteinExistence type="predicted"/>
<keyword evidence="2" id="KW-1185">Reference proteome</keyword>
<name>A0A1R3HIF2_COCAP</name>
<gene>
    <name evidence="1" type="ORF">CCACVL1_19097</name>
</gene>
<evidence type="ECO:0000313" key="1">
    <source>
        <dbReference type="EMBL" id="OMO70119.1"/>
    </source>
</evidence>
<reference evidence="1 2" key="1">
    <citation type="submission" date="2013-09" db="EMBL/GenBank/DDBJ databases">
        <title>Corchorus capsularis genome sequencing.</title>
        <authorList>
            <person name="Alam M."/>
            <person name="Haque M.S."/>
            <person name="Islam M.S."/>
            <person name="Emdad E.M."/>
            <person name="Islam M.M."/>
            <person name="Ahmed B."/>
            <person name="Halim A."/>
            <person name="Hossen Q.M.M."/>
            <person name="Hossain M.Z."/>
            <person name="Ahmed R."/>
            <person name="Khan M.M."/>
            <person name="Islam R."/>
            <person name="Rashid M.M."/>
            <person name="Khan S.A."/>
            <person name="Rahman M.S."/>
            <person name="Alam M."/>
        </authorList>
    </citation>
    <scope>NUCLEOTIDE SEQUENCE [LARGE SCALE GENOMIC DNA]</scope>
    <source>
        <strain evidence="2">cv. CVL-1</strain>
        <tissue evidence="1">Whole seedling</tissue>
    </source>
</reference>